<dbReference type="NCBIfam" id="NF004397">
    <property type="entry name" value="PRK05755.1"/>
    <property type="match status" value="1"/>
</dbReference>
<keyword evidence="7 11" id="KW-0238">DNA-binding</keyword>
<dbReference type="Pfam" id="PF00476">
    <property type="entry name" value="DNA_pol_A"/>
    <property type="match status" value="1"/>
</dbReference>
<dbReference type="InterPro" id="IPR036279">
    <property type="entry name" value="5-3_exonuclease_C_sf"/>
</dbReference>
<keyword evidence="6 11" id="KW-0239">DNA-directed DNA polymerase</keyword>
<evidence type="ECO:0000256" key="11">
    <source>
        <dbReference type="RuleBase" id="RU004460"/>
    </source>
</evidence>
<reference evidence="14 15" key="1">
    <citation type="submission" date="2020-08" db="EMBL/GenBank/DDBJ databases">
        <title>Genome public.</title>
        <authorList>
            <person name="Liu C."/>
            <person name="Sun Q."/>
        </authorList>
    </citation>
    <scope>NUCLEOTIDE SEQUENCE [LARGE SCALE GENOMIC DNA]</scope>
    <source>
        <strain evidence="14 15">NSJ-37</strain>
    </source>
</reference>
<comment type="caution">
    <text evidence="14">The sequence shown here is derived from an EMBL/GenBank/DDBJ whole genome shotgun (WGS) entry which is preliminary data.</text>
</comment>
<sequence>MDGKIVLIDGHSILNRAFYGVPDLTNSEGLHTNAVYGFLNIMLKILDEEKPEYLTVAFDVKHPTFRHEMYADYKGTRKGMPEELKEQVPLIQEMLRAMGVRLVMKEGYEADDILGTIARQAEKEGLEVSLVSGDRDLLQLATDRIMIRIPKTKRGGTEIENYHTQDVIDKYGITPPQIIDLKGLMGDASDNIPGVAGVGEKTAVKVLTAFPTVEEAYAHLDEVTPKRTHDLLEKGREQAILSKALATIKTDCELDYSLEEAHIPELFNEKSFAMVKRLEFKSLLKRFDKKQQEQATKHLQIQNLKTKEQWQEFFRHLYQSNPSIVGVGFLADHWASEGARKKKAKKSGGQLAFVFDDGDAGIMEEHTGDQEKEYPFYGISVSYSAEDEVHTACIMAGEALTSAEIVAELRKLVETIDHIAVLGWKDMLHHMTPIEELSREHEAAGQDGFPAATVEEQKTLFTKIADLEIAAYLLNPLKDTYQVDDIARDYLDMTISSYAELFGKKRIAELYEEETQKDAMMQYLGQLSFVPCLAYGAVREELEEQDMWQLYEEIEIPTAYYLYQMERLGVCADGRVLTDMSASLQGTIEGLEKDIYALAGEEFNINSPKQLGVILFEKMKLPFAKKTKTGYSTSADILDKLRSEDPIIPKILEYRQVTKLKSTYADGLPVYIEEDGRIHGKFNQTITATGRISSTDPNLQNIPIRMELGRQLRKVFTPRRNWVFLDADYSQIELRVLAHLSGDPELIEAYRENKDIHRSTASKVFHVSFDEVTDLQRRNAKAVNFGIVYGISSFGLGQDLNVSRKEAEKFIEQYFETYPAIKTYLDGLVEDARNKGYAKTMFGRRRPVPELSSSNFMQRSFGERVAMNSPIQGTAADIIKIAMIRVSQKLLEEGLQAKVVLQVHDELLVETPVEETEKVREILEQEMAHAAELAVPLEVEVEEGSNWYEAH</sequence>
<keyword evidence="3 11" id="KW-0548">Nucleotidyltransferase</keyword>
<dbReference type="InterPro" id="IPR002298">
    <property type="entry name" value="DNA_polymerase_A"/>
</dbReference>
<dbReference type="InterPro" id="IPR029060">
    <property type="entry name" value="PIN-like_dom_sf"/>
</dbReference>
<dbReference type="InterPro" id="IPR036397">
    <property type="entry name" value="RNaseH_sf"/>
</dbReference>
<dbReference type="CDD" id="cd09859">
    <property type="entry name" value="PIN_53EXO"/>
    <property type="match status" value="1"/>
</dbReference>
<organism evidence="14 15">
    <name type="scientific">Jutongia huaianensis</name>
    <dbReference type="NCBI Taxonomy" id="2763668"/>
    <lineage>
        <taxon>Bacteria</taxon>
        <taxon>Bacillati</taxon>
        <taxon>Bacillota</taxon>
        <taxon>Clostridia</taxon>
        <taxon>Lachnospirales</taxon>
        <taxon>Lachnospiraceae</taxon>
        <taxon>Jutongia</taxon>
    </lineage>
</organism>
<dbReference type="Gene3D" id="1.20.1060.10">
    <property type="entry name" value="Taq DNA Polymerase, Chain T, domain 4"/>
    <property type="match status" value="1"/>
</dbReference>
<keyword evidence="8 11" id="KW-0234">DNA repair</keyword>
<keyword evidence="11" id="KW-0540">Nuclease</keyword>
<evidence type="ECO:0000256" key="9">
    <source>
        <dbReference type="ARBA" id="ARBA00049244"/>
    </source>
</evidence>
<dbReference type="InterPro" id="IPR043502">
    <property type="entry name" value="DNA/RNA_pol_sf"/>
</dbReference>
<comment type="function">
    <text evidence="11">In addition to polymerase activity, this DNA polymerase exhibits 5'-3' exonuclease activity.</text>
</comment>
<dbReference type="PROSITE" id="PS00447">
    <property type="entry name" value="DNA_POLYMERASE_A"/>
    <property type="match status" value="1"/>
</dbReference>
<dbReference type="SMART" id="SM00482">
    <property type="entry name" value="POLAc"/>
    <property type="match status" value="1"/>
</dbReference>
<dbReference type="Gene3D" id="3.30.420.10">
    <property type="entry name" value="Ribonuclease H-like superfamily/Ribonuclease H"/>
    <property type="match status" value="1"/>
</dbReference>
<dbReference type="InterPro" id="IPR018320">
    <property type="entry name" value="DNA_polymerase_1"/>
</dbReference>
<dbReference type="EC" id="2.7.7.7" evidence="10 11"/>
<keyword evidence="4 11" id="KW-0235">DNA replication</keyword>
<feature type="domain" description="5'-3' exonuclease" evidence="12">
    <location>
        <begin position="3"/>
        <end position="264"/>
    </location>
</feature>
<evidence type="ECO:0000313" key="14">
    <source>
        <dbReference type="EMBL" id="MBC8561552.1"/>
    </source>
</evidence>
<comment type="subunit">
    <text evidence="11">Single-chain monomer with multiple functions.</text>
</comment>
<evidence type="ECO:0000256" key="3">
    <source>
        <dbReference type="ARBA" id="ARBA00022695"/>
    </source>
</evidence>
<dbReference type="InterPro" id="IPR008918">
    <property type="entry name" value="HhH2"/>
</dbReference>
<dbReference type="InterPro" id="IPR020045">
    <property type="entry name" value="DNA_polI_H3TH"/>
</dbReference>
<keyword evidence="15" id="KW-1185">Reference proteome</keyword>
<evidence type="ECO:0000313" key="15">
    <source>
        <dbReference type="Proteomes" id="UP000606193"/>
    </source>
</evidence>
<dbReference type="CDD" id="cd09898">
    <property type="entry name" value="H3TH_53EXO"/>
    <property type="match status" value="1"/>
</dbReference>
<evidence type="ECO:0000256" key="4">
    <source>
        <dbReference type="ARBA" id="ARBA00022705"/>
    </source>
</evidence>
<dbReference type="GO" id="GO:0003887">
    <property type="term" value="F:DNA-directed DNA polymerase activity"/>
    <property type="evidence" value="ECO:0007669"/>
    <property type="project" value="UniProtKB-EC"/>
</dbReference>
<evidence type="ECO:0000256" key="6">
    <source>
        <dbReference type="ARBA" id="ARBA00022932"/>
    </source>
</evidence>
<proteinExistence type="inferred from homology"/>
<evidence type="ECO:0000259" key="12">
    <source>
        <dbReference type="SMART" id="SM00475"/>
    </source>
</evidence>
<keyword evidence="11" id="KW-0269">Exonuclease</keyword>
<dbReference type="SUPFAM" id="SSF88723">
    <property type="entry name" value="PIN domain-like"/>
    <property type="match status" value="1"/>
</dbReference>
<dbReference type="InterPro" id="IPR002421">
    <property type="entry name" value="5-3_exonuclease"/>
</dbReference>
<dbReference type="SUPFAM" id="SSF47807">
    <property type="entry name" value="5' to 3' exonuclease, C-terminal subdomain"/>
    <property type="match status" value="1"/>
</dbReference>
<evidence type="ECO:0000256" key="10">
    <source>
        <dbReference type="NCBIfam" id="TIGR00593"/>
    </source>
</evidence>
<keyword evidence="2 11" id="KW-0808">Transferase</keyword>
<protein>
    <recommendedName>
        <fullName evidence="10 11">DNA polymerase I</fullName>
        <ecNumber evidence="10 11">2.7.7.7</ecNumber>
    </recommendedName>
</protein>
<accession>A0ABR7MYT8</accession>
<dbReference type="PRINTS" id="PR00868">
    <property type="entry name" value="DNAPOLI"/>
</dbReference>
<dbReference type="SUPFAM" id="SSF53098">
    <property type="entry name" value="Ribonuclease H-like"/>
    <property type="match status" value="1"/>
</dbReference>
<evidence type="ECO:0000256" key="8">
    <source>
        <dbReference type="ARBA" id="ARBA00023204"/>
    </source>
</evidence>
<gene>
    <name evidence="11 14" type="primary">polA</name>
    <name evidence="14" type="ORF">H8704_02730</name>
</gene>
<keyword evidence="5 11" id="KW-0227">DNA damage</keyword>
<dbReference type="InterPro" id="IPR019760">
    <property type="entry name" value="DNA-dir_DNA_pol_A_CS"/>
</dbReference>
<feature type="domain" description="DNA-directed DNA polymerase family A palm" evidence="13">
    <location>
        <begin position="709"/>
        <end position="915"/>
    </location>
</feature>
<comment type="catalytic activity">
    <reaction evidence="9 11">
        <text>DNA(n) + a 2'-deoxyribonucleoside 5'-triphosphate = DNA(n+1) + diphosphate</text>
        <dbReference type="Rhea" id="RHEA:22508"/>
        <dbReference type="Rhea" id="RHEA-COMP:17339"/>
        <dbReference type="Rhea" id="RHEA-COMP:17340"/>
        <dbReference type="ChEBI" id="CHEBI:33019"/>
        <dbReference type="ChEBI" id="CHEBI:61560"/>
        <dbReference type="ChEBI" id="CHEBI:173112"/>
        <dbReference type="EC" id="2.7.7.7"/>
    </reaction>
</comment>
<comment type="similarity">
    <text evidence="1 11">Belongs to the DNA polymerase type-A family.</text>
</comment>
<evidence type="ECO:0000256" key="5">
    <source>
        <dbReference type="ARBA" id="ARBA00022763"/>
    </source>
</evidence>
<dbReference type="NCBIfam" id="TIGR00593">
    <property type="entry name" value="pola"/>
    <property type="match status" value="1"/>
</dbReference>
<dbReference type="Pfam" id="PF02739">
    <property type="entry name" value="5_3_exonuc_N"/>
    <property type="match status" value="1"/>
</dbReference>
<dbReference type="PANTHER" id="PTHR10133">
    <property type="entry name" value="DNA POLYMERASE I"/>
    <property type="match status" value="1"/>
</dbReference>
<evidence type="ECO:0000256" key="1">
    <source>
        <dbReference type="ARBA" id="ARBA00007705"/>
    </source>
</evidence>
<dbReference type="Gene3D" id="3.40.50.1010">
    <property type="entry name" value="5'-nuclease"/>
    <property type="match status" value="1"/>
</dbReference>
<evidence type="ECO:0000256" key="7">
    <source>
        <dbReference type="ARBA" id="ARBA00023125"/>
    </source>
</evidence>
<dbReference type="Gene3D" id="1.10.150.20">
    <property type="entry name" value="5' to 3' exonuclease, C-terminal subdomain"/>
    <property type="match status" value="2"/>
</dbReference>
<dbReference type="SMART" id="SM00279">
    <property type="entry name" value="HhH2"/>
    <property type="match status" value="1"/>
</dbReference>
<dbReference type="EMBL" id="JACRSX010000002">
    <property type="protein sequence ID" value="MBC8561552.1"/>
    <property type="molecule type" value="Genomic_DNA"/>
</dbReference>
<name>A0ABR7MYT8_9FIRM</name>
<dbReference type="Proteomes" id="UP000606193">
    <property type="component" value="Unassembled WGS sequence"/>
</dbReference>
<keyword evidence="11" id="KW-0378">Hydrolase</keyword>
<dbReference type="Gene3D" id="3.30.70.370">
    <property type="match status" value="1"/>
</dbReference>
<dbReference type="CDD" id="cd08637">
    <property type="entry name" value="DNA_pol_A_pol_I_C"/>
    <property type="match status" value="1"/>
</dbReference>
<dbReference type="RefSeq" id="WP_249297224.1">
    <property type="nucleotide sequence ID" value="NZ_JACRSX010000002.1"/>
</dbReference>
<dbReference type="InterPro" id="IPR012337">
    <property type="entry name" value="RNaseH-like_sf"/>
</dbReference>
<dbReference type="Pfam" id="PF01367">
    <property type="entry name" value="5_3_exonuc"/>
    <property type="match status" value="1"/>
</dbReference>
<evidence type="ECO:0000259" key="13">
    <source>
        <dbReference type="SMART" id="SM00482"/>
    </source>
</evidence>
<dbReference type="InterPro" id="IPR001098">
    <property type="entry name" value="DNA-dir_DNA_pol_A_palm_dom"/>
</dbReference>
<dbReference type="PANTHER" id="PTHR10133:SF27">
    <property type="entry name" value="DNA POLYMERASE NU"/>
    <property type="match status" value="1"/>
</dbReference>
<dbReference type="InterPro" id="IPR020046">
    <property type="entry name" value="5-3_exonucl_a-hlix_arch_N"/>
</dbReference>
<dbReference type="SMART" id="SM00475">
    <property type="entry name" value="53EXOc"/>
    <property type="match status" value="1"/>
</dbReference>
<evidence type="ECO:0000256" key="2">
    <source>
        <dbReference type="ARBA" id="ARBA00022679"/>
    </source>
</evidence>
<dbReference type="SUPFAM" id="SSF56672">
    <property type="entry name" value="DNA/RNA polymerases"/>
    <property type="match status" value="1"/>
</dbReference>